<evidence type="ECO:0000313" key="1">
    <source>
        <dbReference type="EMBL" id="NEA24021.1"/>
    </source>
</evidence>
<accession>A0A6L9QEX2</accession>
<sequence length="63" mass="6917">DALRAAVASPRTTVVHVETDPLAPAPDSEAWWDVPVAEVSALAPTAQARARYDDDKKTQRRYL</sequence>
<evidence type="ECO:0000313" key="2">
    <source>
        <dbReference type="Proteomes" id="UP000475532"/>
    </source>
</evidence>
<dbReference type="GO" id="GO:0016787">
    <property type="term" value="F:hydrolase activity"/>
    <property type="evidence" value="ECO:0007669"/>
    <property type="project" value="UniProtKB-KW"/>
</dbReference>
<gene>
    <name evidence="1" type="ORF">G3I70_16220</name>
</gene>
<dbReference type="GO" id="GO:0000287">
    <property type="term" value="F:magnesium ion binding"/>
    <property type="evidence" value="ECO:0007669"/>
    <property type="project" value="UniProtKB-ARBA"/>
</dbReference>
<feature type="non-terminal residue" evidence="1">
    <location>
        <position position="1"/>
    </location>
</feature>
<name>A0A6L9QEX2_9ACTN</name>
<dbReference type="AlphaFoldDB" id="A0A6L9QEX2"/>
<organism evidence="1 2">
    <name type="scientific">Actinomadura bangladeshensis</name>
    <dbReference type="NCBI Taxonomy" id="453573"/>
    <lineage>
        <taxon>Bacteria</taxon>
        <taxon>Bacillati</taxon>
        <taxon>Actinomycetota</taxon>
        <taxon>Actinomycetes</taxon>
        <taxon>Streptosporangiales</taxon>
        <taxon>Thermomonosporaceae</taxon>
        <taxon>Actinomadura</taxon>
    </lineage>
</organism>
<dbReference type="InterPro" id="IPR029061">
    <property type="entry name" value="THDP-binding"/>
</dbReference>
<dbReference type="Proteomes" id="UP000475532">
    <property type="component" value="Unassembled WGS sequence"/>
</dbReference>
<keyword evidence="1" id="KW-0378">Hydrolase</keyword>
<dbReference type="SUPFAM" id="SSF52518">
    <property type="entry name" value="Thiamin diphosphate-binding fold (THDP-binding)"/>
    <property type="match status" value="1"/>
</dbReference>
<proteinExistence type="predicted"/>
<protein>
    <submittedName>
        <fullName evidence="1">3D-(3,5/4)-trihydroxycyclohexane-1,2-dione acylhydrolase (Decyclizing)</fullName>
    </submittedName>
</protein>
<dbReference type="EMBL" id="JAAGLI010000390">
    <property type="protein sequence ID" value="NEA24021.1"/>
    <property type="molecule type" value="Genomic_DNA"/>
</dbReference>
<reference evidence="1 2" key="1">
    <citation type="submission" date="2020-01" db="EMBL/GenBank/DDBJ databases">
        <title>Insect and environment-associated Actinomycetes.</title>
        <authorList>
            <person name="Currrie C."/>
            <person name="Chevrette M."/>
            <person name="Carlson C."/>
            <person name="Stubbendieck R."/>
            <person name="Wendt-Pienkowski E."/>
        </authorList>
    </citation>
    <scope>NUCLEOTIDE SEQUENCE [LARGE SCALE GENOMIC DNA]</scope>
    <source>
        <strain evidence="1 2">SID10258</strain>
    </source>
</reference>
<comment type="caution">
    <text evidence="1">The sequence shown here is derived from an EMBL/GenBank/DDBJ whole genome shotgun (WGS) entry which is preliminary data.</text>
</comment>